<dbReference type="AlphaFoldDB" id="A0A8T0XGH7"/>
<feature type="compositionally biased region" description="Low complexity" evidence="1">
    <location>
        <begin position="184"/>
        <end position="195"/>
    </location>
</feature>
<evidence type="ECO:0000313" key="2">
    <source>
        <dbReference type="EMBL" id="KAG2657968.1"/>
    </source>
</evidence>
<gene>
    <name evidence="2" type="ORF">PVAP13_1KG183500</name>
</gene>
<sequence>MQTHRVSHPPTQSTPNRKSRPPPPFSVCQFLRRQKHRSPSSRRPPSPTTAPPSPSTPTGDGYSPFLPSFFAASPLPVRLHILAARPPLCSPSSASAANPPLPILGGPSSSPRAVGSRDAPDAEPLLPAAAAAADAHAATLEPWRSVSHHQSPRRKHVLYGLPLLRSSAQVHLPIEAAWPLRRTSSSSAAAAEDASCTQAPAGIERRRPQLQVST</sequence>
<feature type="region of interest" description="Disordered" evidence="1">
    <location>
        <begin position="182"/>
        <end position="214"/>
    </location>
</feature>
<protein>
    <submittedName>
        <fullName evidence="2">Uncharacterized protein</fullName>
    </submittedName>
</protein>
<dbReference type="EMBL" id="CM029037">
    <property type="protein sequence ID" value="KAG2657968.1"/>
    <property type="molecule type" value="Genomic_DNA"/>
</dbReference>
<feature type="compositionally biased region" description="Pro residues" evidence="1">
    <location>
        <begin position="42"/>
        <end position="55"/>
    </location>
</feature>
<keyword evidence="3" id="KW-1185">Reference proteome</keyword>
<feature type="compositionally biased region" description="Polar residues" evidence="1">
    <location>
        <begin position="1"/>
        <end position="16"/>
    </location>
</feature>
<organism evidence="2 3">
    <name type="scientific">Panicum virgatum</name>
    <name type="common">Blackwell switchgrass</name>
    <dbReference type="NCBI Taxonomy" id="38727"/>
    <lineage>
        <taxon>Eukaryota</taxon>
        <taxon>Viridiplantae</taxon>
        <taxon>Streptophyta</taxon>
        <taxon>Embryophyta</taxon>
        <taxon>Tracheophyta</taxon>
        <taxon>Spermatophyta</taxon>
        <taxon>Magnoliopsida</taxon>
        <taxon>Liliopsida</taxon>
        <taxon>Poales</taxon>
        <taxon>Poaceae</taxon>
        <taxon>PACMAD clade</taxon>
        <taxon>Panicoideae</taxon>
        <taxon>Panicodae</taxon>
        <taxon>Paniceae</taxon>
        <taxon>Panicinae</taxon>
        <taxon>Panicum</taxon>
        <taxon>Panicum sect. Hiantes</taxon>
    </lineage>
</organism>
<reference evidence="2" key="1">
    <citation type="submission" date="2020-05" db="EMBL/GenBank/DDBJ databases">
        <title>WGS assembly of Panicum virgatum.</title>
        <authorList>
            <person name="Lovell J.T."/>
            <person name="Jenkins J."/>
            <person name="Shu S."/>
            <person name="Juenger T.E."/>
            <person name="Schmutz J."/>
        </authorList>
    </citation>
    <scope>NUCLEOTIDE SEQUENCE</scope>
    <source>
        <strain evidence="2">AP13</strain>
    </source>
</reference>
<evidence type="ECO:0000256" key="1">
    <source>
        <dbReference type="SAM" id="MobiDB-lite"/>
    </source>
</evidence>
<comment type="caution">
    <text evidence="2">The sequence shown here is derived from an EMBL/GenBank/DDBJ whole genome shotgun (WGS) entry which is preliminary data.</text>
</comment>
<name>A0A8T0XGH7_PANVG</name>
<feature type="region of interest" description="Disordered" evidence="1">
    <location>
        <begin position="1"/>
        <end position="63"/>
    </location>
</feature>
<dbReference type="Proteomes" id="UP000823388">
    <property type="component" value="Chromosome 1K"/>
</dbReference>
<proteinExistence type="predicted"/>
<feature type="compositionally biased region" description="Low complexity" evidence="1">
    <location>
        <begin position="89"/>
        <end position="111"/>
    </location>
</feature>
<accession>A0A8T0XGH7</accession>
<evidence type="ECO:0000313" key="3">
    <source>
        <dbReference type="Proteomes" id="UP000823388"/>
    </source>
</evidence>
<feature type="region of interest" description="Disordered" evidence="1">
    <location>
        <begin position="89"/>
        <end position="124"/>
    </location>
</feature>